<dbReference type="RefSeq" id="WP_199470270.1">
    <property type="nucleotide sequence ID" value="NZ_JAEMNX010000034.1"/>
</dbReference>
<dbReference type="Proteomes" id="UP000628710">
    <property type="component" value="Unassembled WGS sequence"/>
</dbReference>
<keyword evidence="2" id="KW-1185">Reference proteome</keyword>
<comment type="caution">
    <text evidence="1">The sequence shown here is derived from an EMBL/GenBank/DDBJ whole genome shotgun (WGS) entry which is preliminary data.</text>
</comment>
<accession>A0A934N1V0</accession>
<evidence type="ECO:0000313" key="1">
    <source>
        <dbReference type="EMBL" id="MBJ7539875.1"/>
    </source>
</evidence>
<gene>
    <name evidence="1" type="ORF">I8J31_19565</name>
</gene>
<organism evidence="1 2">
    <name type="scientific">Marinomonas transparens</name>
    <dbReference type="NCBI Taxonomy" id="2795388"/>
    <lineage>
        <taxon>Bacteria</taxon>
        <taxon>Pseudomonadati</taxon>
        <taxon>Pseudomonadota</taxon>
        <taxon>Gammaproteobacteria</taxon>
        <taxon>Oceanospirillales</taxon>
        <taxon>Oceanospirillaceae</taxon>
        <taxon>Marinomonas</taxon>
    </lineage>
</organism>
<proteinExistence type="predicted"/>
<dbReference type="EMBL" id="JAEMNX010000034">
    <property type="protein sequence ID" value="MBJ7539875.1"/>
    <property type="molecule type" value="Genomic_DNA"/>
</dbReference>
<dbReference type="AlphaFoldDB" id="A0A934N1V0"/>
<name>A0A934N1V0_9GAMM</name>
<protein>
    <submittedName>
        <fullName evidence="1">Uncharacterized protein</fullName>
    </submittedName>
</protein>
<reference evidence="1" key="1">
    <citation type="submission" date="2020-12" db="EMBL/GenBank/DDBJ databases">
        <title>Marinomonas arctica sp. nov., a psychrotolerant bacterium isolated from the Arctic.</title>
        <authorList>
            <person name="Zhang Y."/>
        </authorList>
    </citation>
    <scope>NUCLEOTIDE SEQUENCE</scope>
    <source>
        <strain evidence="1">C1424</strain>
    </source>
</reference>
<evidence type="ECO:0000313" key="2">
    <source>
        <dbReference type="Proteomes" id="UP000628710"/>
    </source>
</evidence>
<sequence length="171" mass="18656">MRWLNREKVGSLGWLSWVIINKHLDSLVSSSADAGWAGISNTGKICDMLESGVVPDFGGGGGSNEKMIRAIEQLTHKDSGYGHLFESLSPMQRLCLFSAVLAEGRPNARGVTPSNAVIVGTLAQYAAELGFEQRHFTMTENRFEKHVLQGKTRLIRAVNAEIEALSIELSV</sequence>